<feature type="region of interest" description="Disordered" evidence="1">
    <location>
        <begin position="187"/>
        <end position="207"/>
    </location>
</feature>
<name>A0ABT3FY75_9BACT</name>
<proteinExistence type="predicted"/>
<feature type="transmembrane region" description="Helical" evidence="2">
    <location>
        <begin position="30"/>
        <end position="54"/>
    </location>
</feature>
<dbReference type="Pfam" id="PF12158">
    <property type="entry name" value="DUF3592"/>
    <property type="match status" value="1"/>
</dbReference>
<accession>A0ABT3FY75</accession>
<protein>
    <submittedName>
        <fullName evidence="4">DUF3592 domain-containing protein</fullName>
    </submittedName>
</protein>
<organism evidence="4 5">
    <name type="scientific">Luteolibacter rhizosphaerae</name>
    <dbReference type="NCBI Taxonomy" id="2989719"/>
    <lineage>
        <taxon>Bacteria</taxon>
        <taxon>Pseudomonadati</taxon>
        <taxon>Verrucomicrobiota</taxon>
        <taxon>Verrucomicrobiia</taxon>
        <taxon>Verrucomicrobiales</taxon>
        <taxon>Verrucomicrobiaceae</taxon>
        <taxon>Luteolibacter</taxon>
    </lineage>
</organism>
<comment type="caution">
    <text evidence="4">The sequence shown here is derived from an EMBL/GenBank/DDBJ whole genome shotgun (WGS) entry which is preliminary data.</text>
</comment>
<gene>
    <name evidence="4" type="ORF">OJ996_03050</name>
</gene>
<evidence type="ECO:0000313" key="5">
    <source>
        <dbReference type="Proteomes" id="UP001165653"/>
    </source>
</evidence>
<dbReference type="InterPro" id="IPR021994">
    <property type="entry name" value="DUF3592"/>
</dbReference>
<keyword evidence="2" id="KW-0472">Membrane</keyword>
<sequence>MLPFALAFGFFLFIGVCLLIIGFRRNSDRIVHWLIEAVLLFFATAGLALLGVALHSFRESAKTIAWRESPGTVIWSRTVRMEGSRRPPTVPDIFYRYEVGGREYRSNCYSPDPSAFTGSQATLASEQHPPGSQLTLLYDPAAPWRSFVKQGDDMELLFTLLLGIAFLGLPVGCLLLIRKRRRLAQRPAVPHNPGRRRSMRDRSRGRW</sequence>
<keyword evidence="2" id="KW-0812">Transmembrane</keyword>
<reference evidence="4" key="1">
    <citation type="submission" date="2022-10" db="EMBL/GenBank/DDBJ databases">
        <title>Luteolibacter sp. GHJ8, whole genome shotgun sequencing project.</title>
        <authorList>
            <person name="Zhao G."/>
            <person name="Shen L."/>
        </authorList>
    </citation>
    <scope>NUCLEOTIDE SEQUENCE</scope>
    <source>
        <strain evidence="4">GHJ8</strain>
    </source>
</reference>
<dbReference type="RefSeq" id="WP_264511028.1">
    <property type="nucleotide sequence ID" value="NZ_JAPDDR010000002.1"/>
</dbReference>
<evidence type="ECO:0000313" key="4">
    <source>
        <dbReference type="EMBL" id="MCW1912535.1"/>
    </source>
</evidence>
<feature type="transmembrane region" description="Helical" evidence="2">
    <location>
        <begin position="6"/>
        <end position="23"/>
    </location>
</feature>
<evidence type="ECO:0000256" key="2">
    <source>
        <dbReference type="SAM" id="Phobius"/>
    </source>
</evidence>
<dbReference type="EMBL" id="JAPDDR010000002">
    <property type="protein sequence ID" value="MCW1912535.1"/>
    <property type="molecule type" value="Genomic_DNA"/>
</dbReference>
<keyword evidence="5" id="KW-1185">Reference proteome</keyword>
<feature type="transmembrane region" description="Helical" evidence="2">
    <location>
        <begin position="156"/>
        <end position="177"/>
    </location>
</feature>
<evidence type="ECO:0000256" key="1">
    <source>
        <dbReference type="SAM" id="MobiDB-lite"/>
    </source>
</evidence>
<keyword evidence="2" id="KW-1133">Transmembrane helix</keyword>
<feature type="domain" description="DUF3592" evidence="3">
    <location>
        <begin position="70"/>
        <end position="151"/>
    </location>
</feature>
<dbReference type="Proteomes" id="UP001165653">
    <property type="component" value="Unassembled WGS sequence"/>
</dbReference>
<evidence type="ECO:0000259" key="3">
    <source>
        <dbReference type="Pfam" id="PF12158"/>
    </source>
</evidence>